<accession>A0A561Q126</accession>
<dbReference type="PANTHER" id="PTHR30427">
    <property type="entry name" value="TRANSCRIPTIONAL ACTIVATOR PROTEIN LYSR"/>
    <property type="match status" value="1"/>
</dbReference>
<keyword evidence="2" id="KW-0805">Transcription regulation</keyword>
<evidence type="ECO:0000256" key="4">
    <source>
        <dbReference type="ARBA" id="ARBA00023159"/>
    </source>
</evidence>
<dbReference type="InterPro" id="IPR000847">
    <property type="entry name" value="LysR_HTH_N"/>
</dbReference>
<name>A0A561Q126_9HYPH</name>
<evidence type="ECO:0000313" key="8">
    <source>
        <dbReference type="Proteomes" id="UP000320653"/>
    </source>
</evidence>
<comment type="similarity">
    <text evidence="1">Belongs to the LysR transcriptional regulatory family.</text>
</comment>
<gene>
    <name evidence="7" type="ORF">FHW37_11676</name>
</gene>
<dbReference type="PRINTS" id="PR00039">
    <property type="entry name" value="HTHLYSR"/>
</dbReference>
<dbReference type="GO" id="GO:0003700">
    <property type="term" value="F:DNA-binding transcription factor activity"/>
    <property type="evidence" value="ECO:0007669"/>
    <property type="project" value="InterPro"/>
</dbReference>
<dbReference type="InterPro" id="IPR036390">
    <property type="entry name" value="WH_DNA-bd_sf"/>
</dbReference>
<evidence type="ECO:0000256" key="3">
    <source>
        <dbReference type="ARBA" id="ARBA00023125"/>
    </source>
</evidence>
<proteinExistence type="inferred from homology"/>
<dbReference type="GO" id="GO:0043565">
    <property type="term" value="F:sequence-specific DNA binding"/>
    <property type="evidence" value="ECO:0007669"/>
    <property type="project" value="TreeGrafter"/>
</dbReference>
<evidence type="ECO:0000256" key="2">
    <source>
        <dbReference type="ARBA" id="ARBA00023015"/>
    </source>
</evidence>
<protein>
    <submittedName>
        <fullName evidence="7">DNA-binding transcriptional LysR family regulator</fullName>
    </submittedName>
</protein>
<keyword evidence="4" id="KW-0010">Activator</keyword>
<keyword evidence="5" id="KW-0804">Transcription</keyword>
<evidence type="ECO:0000259" key="6">
    <source>
        <dbReference type="PROSITE" id="PS50931"/>
    </source>
</evidence>
<comment type="caution">
    <text evidence="7">The sequence shown here is derived from an EMBL/GenBank/DDBJ whole genome shotgun (WGS) entry which is preliminary data.</text>
</comment>
<dbReference type="SUPFAM" id="SSF53850">
    <property type="entry name" value="Periplasmic binding protein-like II"/>
    <property type="match status" value="1"/>
</dbReference>
<dbReference type="Pfam" id="PF00126">
    <property type="entry name" value="HTH_1"/>
    <property type="match status" value="1"/>
</dbReference>
<dbReference type="Gene3D" id="1.10.10.10">
    <property type="entry name" value="Winged helix-like DNA-binding domain superfamily/Winged helix DNA-binding domain"/>
    <property type="match status" value="1"/>
</dbReference>
<dbReference type="Gene3D" id="3.40.190.290">
    <property type="match status" value="1"/>
</dbReference>
<evidence type="ECO:0000256" key="1">
    <source>
        <dbReference type="ARBA" id="ARBA00009437"/>
    </source>
</evidence>
<dbReference type="Proteomes" id="UP000320653">
    <property type="component" value="Unassembled WGS sequence"/>
</dbReference>
<dbReference type="PROSITE" id="PS50931">
    <property type="entry name" value="HTH_LYSR"/>
    <property type="match status" value="1"/>
</dbReference>
<organism evidence="7 8">
    <name type="scientific">Neorhizobium alkalisoli</name>
    <dbReference type="NCBI Taxonomy" id="528178"/>
    <lineage>
        <taxon>Bacteria</taxon>
        <taxon>Pseudomonadati</taxon>
        <taxon>Pseudomonadota</taxon>
        <taxon>Alphaproteobacteria</taxon>
        <taxon>Hyphomicrobiales</taxon>
        <taxon>Rhizobiaceae</taxon>
        <taxon>Rhizobium/Agrobacterium group</taxon>
        <taxon>Neorhizobium</taxon>
    </lineage>
</organism>
<keyword evidence="8" id="KW-1185">Reference proteome</keyword>
<keyword evidence="3 7" id="KW-0238">DNA-binding</keyword>
<reference evidence="7 8" key="1">
    <citation type="submission" date="2019-06" db="EMBL/GenBank/DDBJ databases">
        <title>Sorghum-associated microbial communities from plants grown in Nebraska, USA.</title>
        <authorList>
            <person name="Schachtman D."/>
        </authorList>
    </citation>
    <scope>NUCLEOTIDE SEQUENCE [LARGE SCALE GENOMIC DNA]</scope>
    <source>
        <strain evidence="7 8">1225</strain>
    </source>
</reference>
<dbReference type="GO" id="GO:0010628">
    <property type="term" value="P:positive regulation of gene expression"/>
    <property type="evidence" value="ECO:0007669"/>
    <property type="project" value="TreeGrafter"/>
</dbReference>
<evidence type="ECO:0000313" key="7">
    <source>
        <dbReference type="EMBL" id="TWF44072.1"/>
    </source>
</evidence>
<dbReference type="PANTHER" id="PTHR30427:SF1">
    <property type="entry name" value="TRANSCRIPTIONAL ACTIVATOR PROTEIN LYSR"/>
    <property type="match status" value="1"/>
</dbReference>
<dbReference type="InterPro" id="IPR036388">
    <property type="entry name" value="WH-like_DNA-bd_sf"/>
</dbReference>
<dbReference type="InterPro" id="IPR005119">
    <property type="entry name" value="LysR_subst-bd"/>
</dbReference>
<dbReference type="EMBL" id="VIWP01000016">
    <property type="protein sequence ID" value="TWF44072.1"/>
    <property type="molecule type" value="Genomic_DNA"/>
</dbReference>
<dbReference type="SUPFAM" id="SSF46785">
    <property type="entry name" value="Winged helix' DNA-binding domain"/>
    <property type="match status" value="1"/>
</dbReference>
<dbReference type="Pfam" id="PF03466">
    <property type="entry name" value="LysR_substrate"/>
    <property type="match status" value="1"/>
</dbReference>
<dbReference type="AlphaFoldDB" id="A0A561Q126"/>
<feature type="domain" description="HTH lysR-type" evidence="6">
    <location>
        <begin position="1"/>
        <end position="46"/>
    </location>
</feature>
<evidence type="ECO:0000256" key="5">
    <source>
        <dbReference type="ARBA" id="ARBA00023163"/>
    </source>
</evidence>
<sequence length="285" mass="32068">MAAGSVTRAGERLSISQPAVSQLIAQFERHCGFKLFERQGSKILPTREAEVLYGEVQRMFVGVAQIDRVASALREQSWGAMCVAGFPAITRRMIPDMICKFSATRPDAHFRVESLRSRIVIDAVATQHADIGFSVIPGDRSEVESVLLHRLPAYCILHERHPLAERETIHAADLANEFFVSLGPQDSSRNKIDRIFDDLNIPRRLRIEAGESETTFSFVAAEMGVAVVDPISVHNNQYSEVVVRRFEPIVEFEIWLIRPKARRPLNLIEAFVKHALDYLADYSAP</sequence>